<gene>
    <name evidence="1" type="ORF">SAMN02927921_03875</name>
</gene>
<protein>
    <recommendedName>
        <fullName evidence="3">RES domain-containing protein</fullName>
    </recommendedName>
</protein>
<keyword evidence="2" id="KW-1185">Reference proteome</keyword>
<evidence type="ECO:0000313" key="1">
    <source>
        <dbReference type="EMBL" id="SFW74232.1"/>
    </source>
</evidence>
<dbReference type="Proteomes" id="UP000182248">
    <property type="component" value="Unassembled WGS sequence"/>
</dbReference>
<dbReference type="STRING" id="1150368.SAMN02927921_03875"/>
<dbReference type="OrthoDB" id="761857at2"/>
<dbReference type="AlphaFoldDB" id="A0A1K1RPZ7"/>
<evidence type="ECO:0008006" key="3">
    <source>
        <dbReference type="Google" id="ProtNLM"/>
    </source>
</evidence>
<evidence type="ECO:0000313" key="2">
    <source>
        <dbReference type="Proteomes" id="UP000182248"/>
    </source>
</evidence>
<accession>A0A1K1RPZ7</accession>
<name>A0A1K1RPZ7_9FLAO</name>
<dbReference type="EMBL" id="FPJE01000031">
    <property type="protein sequence ID" value="SFW74232.1"/>
    <property type="molecule type" value="Genomic_DNA"/>
</dbReference>
<sequence>MIDKVANNKFNTEDLNLNPPDKVKEKLDYYRSLFNKTHDLSVEEFEELKQNIRTFFNLKAVGFTDNPPQRLVRISNNNRILAGQGKDLSYLTDISQLLAPPIQYCDFNRCNIPNQQVLYCSTTEAGAYWEMKPKNGDVITLTHFELKPNAKLNCNIVRNEKRDNIDANHPLQVVAGMLEEFLIDAFSLPVSRDKLGDYIFSAILSSEQLFYPIVSDNNIQAMIYPSVQKKKFGTNFAVRNDIILEKYNLLGVETRFILDEYENLNPESEEVTTDQLIGSFGTTAFNFETGKILYNEEKVDKIFKLFRQLQTGEGKQVRYEHPNTPKNLTFNLTPPSFKNSEQNTIQSQKKLRRNDRVNVVYQNGSRKDNIKYKLVQEDIAKGLCKLTKY</sequence>
<reference evidence="1 2" key="1">
    <citation type="submission" date="2016-11" db="EMBL/GenBank/DDBJ databases">
        <authorList>
            <person name="Jaros S."/>
            <person name="Januszkiewicz K."/>
            <person name="Wedrychowicz H."/>
        </authorList>
    </citation>
    <scope>NUCLEOTIDE SEQUENCE [LARGE SCALE GENOMIC DNA]</scope>
    <source>
        <strain evidence="1 2">CGMCC 1.12145</strain>
    </source>
</reference>
<organism evidence="1 2">
    <name type="scientific">Sinomicrobium oceani</name>
    <dbReference type="NCBI Taxonomy" id="1150368"/>
    <lineage>
        <taxon>Bacteria</taxon>
        <taxon>Pseudomonadati</taxon>
        <taxon>Bacteroidota</taxon>
        <taxon>Flavobacteriia</taxon>
        <taxon>Flavobacteriales</taxon>
        <taxon>Flavobacteriaceae</taxon>
        <taxon>Sinomicrobium</taxon>
    </lineage>
</organism>
<proteinExistence type="predicted"/>
<dbReference type="RefSeq" id="WP_072319107.1">
    <property type="nucleotide sequence ID" value="NZ_FPJE01000031.1"/>
</dbReference>